<dbReference type="AlphaFoldDB" id="A0A447KVN8"/>
<name>A0A447KVN8_SEROD</name>
<protein>
    <submittedName>
        <fullName evidence="2">Uncharacterized protein</fullName>
    </submittedName>
</protein>
<dbReference type="KEGG" id="sof:NCTC11214_03810"/>
<dbReference type="EMBL" id="LR134117">
    <property type="protein sequence ID" value="VDZ61596.1"/>
    <property type="molecule type" value="Genomic_DNA"/>
</dbReference>
<dbReference type="Proteomes" id="UP000281391">
    <property type="component" value="Chromosome"/>
</dbReference>
<proteinExistence type="predicted"/>
<accession>A0A447KVN8</accession>
<organism evidence="2 3">
    <name type="scientific">Serratia odorifera</name>
    <dbReference type="NCBI Taxonomy" id="618"/>
    <lineage>
        <taxon>Bacteria</taxon>
        <taxon>Pseudomonadati</taxon>
        <taxon>Pseudomonadota</taxon>
        <taxon>Gammaproteobacteria</taxon>
        <taxon>Enterobacterales</taxon>
        <taxon>Yersiniaceae</taxon>
        <taxon>Serratia</taxon>
    </lineage>
</organism>
<evidence type="ECO:0000313" key="3">
    <source>
        <dbReference type="Proteomes" id="UP000281391"/>
    </source>
</evidence>
<feature type="compositionally biased region" description="Basic and acidic residues" evidence="1">
    <location>
        <begin position="140"/>
        <end position="149"/>
    </location>
</feature>
<gene>
    <name evidence="2" type="ORF">NCTC11214_03810</name>
</gene>
<feature type="region of interest" description="Disordered" evidence="1">
    <location>
        <begin position="134"/>
        <end position="159"/>
    </location>
</feature>
<evidence type="ECO:0000313" key="2">
    <source>
        <dbReference type="EMBL" id="VDZ61596.1"/>
    </source>
</evidence>
<sequence length="159" mass="17608">MKVVKPLRLNVRPRPAGRQGPYPLRFSVLAPTTTEVAPRLHSALAQCHYAADGIHTPTFATLCTERVVQHHPLPQRQHANPPHTTKTHRNMPANVVGDRRWRRALPAPAVCPALMSLHWCPTGGCLRANDTSPKALTHGNADRQPDKQPLRFRPPGAPH</sequence>
<reference evidence="2 3" key="1">
    <citation type="submission" date="2018-12" db="EMBL/GenBank/DDBJ databases">
        <authorList>
            <consortium name="Pathogen Informatics"/>
        </authorList>
    </citation>
    <scope>NUCLEOTIDE SEQUENCE [LARGE SCALE GENOMIC DNA]</scope>
    <source>
        <strain evidence="2 3">NCTC11214</strain>
    </source>
</reference>
<evidence type="ECO:0000256" key="1">
    <source>
        <dbReference type="SAM" id="MobiDB-lite"/>
    </source>
</evidence>